<feature type="compositionally biased region" description="Polar residues" evidence="3">
    <location>
        <begin position="104"/>
        <end position="125"/>
    </location>
</feature>
<dbReference type="Gene3D" id="3.30.70.330">
    <property type="match status" value="1"/>
</dbReference>
<reference evidence="6" key="1">
    <citation type="submission" date="2021-01" db="EMBL/GenBank/DDBJ databases">
        <authorList>
            <person name="Corre E."/>
            <person name="Pelletier E."/>
            <person name="Niang G."/>
            <person name="Scheremetjew M."/>
            <person name="Finn R."/>
            <person name="Kale V."/>
            <person name="Holt S."/>
            <person name="Cochrane G."/>
            <person name="Meng A."/>
            <person name="Brown T."/>
            <person name="Cohen L."/>
        </authorList>
    </citation>
    <scope>NUCLEOTIDE SEQUENCE</scope>
    <source>
        <strain evidence="6">GSBS06</strain>
    </source>
</reference>
<dbReference type="GO" id="GO:0016567">
    <property type="term" value="P:protein ubiquitination"/>
    <property type="evidence" value="ECO:0007669"/>
    <property type="project" value="TreeGrafter"/>
</dbReference>
<feature type="domain" description="RRM" evidence="5">
    <location>
        <begin position="156"/>
        <end position="253"/>
    </location>
</feature>
<keyword evidence="1" id="KW-0479">Metal-binding</keyword>
<feature type="region of interest" description="Disordered" evidence="3">
    <location>
        <begin position="654"/>
        <end position="694"/>
    </location>
</feature>
<organism evidence="6">
    <name type="scientific">Aplanochytrium stocchinoi</name>
    <dbReference type="NCBI Taxonomy" id="215587"/>
    <lineage>
        <taxon>Eukaryota</taxon>
        <taxon>Sar</taxon>
        <taxon>Stramenopiles</taxon>
        <taxon>Bigyra</taxon>
        <taxon>Labyrinthulomycetes</taxon>
        <taxon>Thraustochytrida</taxon>
        <taxon>Thraustochytriidae</taxon>
        <taxon>Aplanochytrium</taxon>
    </lineage>
</organism>
<feature type="domain" description="RING-type" evidence="4">
    <location>
        <begin position="29"/>
        <end position="72"/>
    </location>
</feature>
<dbReference type="SUPFAM" id="SSF57850">
    <property type="entry name" value="RING/U-box"/>
    <property type="match status" value="1"/>
</dbReference>
<gene>
    <name evidence="6" type="ORF">ASTO00021_LOCUS12479</name>
</gene>
<dbReference type="PROSITE" id="PS50089">
    <property type="entry name" value="ZF_RING_2"/>
    <property type="match status" value="1"/>
</dbReference>
<dbReference type="InterPro" id="IPR013083">
    <property type="entry name" value="Znf_RING/FYVE/PHD"/>
</dbReference>
<dbReference type="InterPro" id="IPR000504">
    <property type="entry name" value="RRM_dom"/>
</dbReference>
<feature type="compositionally biased region" description="Polar residues" evidence="3">
    <location>
        <begin position="357"/>
        <end position="367"/>
    </location>
</feature>
<evidence type="ECO:0000259" key="5">
    <source>
        <dbReference type="PROSITE" id="PS50102"/>
    </source>
</evidence>
<dbReference type="SUPFAM" id="SSF54928">
    <property type="entry name" value="RNA-binding domain, RBD"/>
    <property type="match status" value="1"/>
</dbReference>
<feature type="region of interest" description="Disordered" evidence="3">
    <location>
        <begin position="775"/>
        <end position="804"/>
    </location>
</feature>
<dbReference type="GO" id="GO:0030014">
    <property type="term" value="C:CCR4-NOT complex"/>
    <property type="evidence" value="ECO:0007669"/>
    <property type="project" value="InterPro"/>
</dbReference>
<dbReference type="AlphaFoldDB" id="A0A7S3PKI0"/>
<protein>
    <recommendedName>
        <fullName evidence="7">RING-type domain-containing protein</fullName>
    </recommendedName>
</protein>
<accession>A0A7S3PKI0</accession>
<proteinExistence type="predicted"/>
<dbReference type="InterPro" id="IPR035979">
    <property type="entry name" value="RBD_domain_sf"/>
</dbReference>
<evidence type="ECO:0008006" key="7">
    <source>
        <dbReference type="Google" id="ProtNLM"/>
    </source>
</evidence>
<dbReference type="GO" id="GO:0004842">
    <property type="term" value="F:ubiquitin-protein transferase activity"/>
    <property type="evidence" value="ECO:0007669"/>
    <property type="project" value="InterPro"/>
</dbReference>
<dbReference type="GO" id="GO:0003723">
    <property type="term" value="F:RNA binding"/>
    <property type="evidence" value="ECO:0007669"/>
    <property type="project" value="UniProtKB-UniRule"/>
</dbReference>
<dbReference type="InterPro" id="IPR034261">
    <property type="entry name" value="CNOT4_RRM"/>
</dbReference>
<dbReference type="CDD" id="cd16618">
    <property type="entry name" value="mRING-HC-C4C4_CNOT4"/>
    <property type="match status" value="1"/>
</dbReference>
<dbReference type="EMBL" id="HBIN01016416">
    <property type="protein sequence ID" value="CAE0442368.1"/>
    <property type="molecule type" value="Transcribed_RNA"/>
</dbReference>
<feature type="compositionally biased region" description="Polar residues" evidence="3">
    <location>
        <begin position="399"/>
        <end position="410"/>
    </location>
</feature>
<feature type="region of interest" description="Disordered" evidence="3">
    <location>
        <begin position="306"/>
        <end position="336"/>
    </location>
</feature>
<keyword evidence="1" id="KW-0863">Zinc-finger</keyword>
<evidence type="ECO:0000313" key="6">
    <source>
        <dbReference type="EMBL" id="CAE0442368.1"/>
    </source>
</evidence>
<feature type="compositionally biased region" description="Polar residues" evidence="3">
    <location>
        <begin position="668"/>
        <end position="691"/>
    </location>
</feature>
<feature type="region of interest" description="Disordered" evidence="3">
    <location>
        <begin position="1"/>
        <end position="25"/>
    </location>
</feature>
<feature type="region of interest" description="Disordered" evidence="3">
    <location>
        <begin position="82"/>
        <end position="144"/>
    </location>
</feature>
<dbReference type="CDD" id="cd12438">
    <property type="entry name" value="RRM_CNOT4"/>
    <property type="match status" value="1"/>
</dbReference>
<keyword evidence="1" id="KW-0862">Zinc</keyword>
<feature type="region of interest" description="Disordered" evidence="3">
    <location>
        <begin position="349"/>
        <end position="450"/>
    </location>
</feature>
<dbReference type="PROSITE" id="PS50102">
    <property type="entry name" value="RRM"/>
    <property type="match status" value="1"/>
</dbReference>
<feature type="compositionally biased region" description="Low complexity" evidence="3">
    <location>
        <begin position="126"/>
        <end position="137"/>
    </location>
</feature>
<dbReference type="PANTHER" id="PTHR12603">
    <property type="entry name" value="CCR4-NOT TRANSCRIPTION COMPLEX RELATED"/>
    <property type="match status" value="1"/>
</dbReference>
<dbReference type="InterPro" id="IPR039515">
    <property type="entry name" value="NOT4_mRING-HC-C4C4"/>
</dbReference>
<dbReference type="GO" id="GO:0008270">
    <property type="term" value="F:zinc ion binding"/>
    <property type="evidence" value="ECO:0007669"/>
    <property type="project" value="UniProtKB-KW"/>
</dbReference>
<evidence type="ECO:0000259" key="4">
    <source>
        <dbReference type="PROSITE" id="PS50089"/>
    </source>
</evidence>
<feature type="region of interest" description="Disordered" evidence="3">
    <location>
        <begin position="521"/>
        <end position="542"/>
    </location>
</feature>
<dbReference type="InterPro" id="IPR003954">
    <property type="entry name" value="RRM_euk-type"/>
</dbReference>
<dbReference type="Pfam" id="PF14570">
    <property type="entry name" value="zf-RING_4"/>
    <property type="match status" value="1"/>
</dbReference>
<sequence length="804" mass="86888">MASKTSHSYHVNGGAGVSDEESDDEGECCPICIETLDKEDQRFFACPCNYKVCMFCVRRMMTEFDGRCPGCRRDYKEENFRFTNGGSGDNEEGHKNGRRRKKASNSVSYEKGHQNQYSNDEGNQYSSSHSHSHSNSSSHKHRSNADLSNVRVIQDNLVYLIGLPPSLARDDILRQHRFFGQYGKIIKIVLSRNSDKGANLEYGGKQPKEGWPRTPSSSAYITYAKADDAKLCLQAVNGVWIDNHMIRASYGTTKYCNMFLRGLQCTNPDCLYLHKLGNAAVSFTKEEMQQSGRSHFQDVSHVTLEAPGLDGSDEKTCLPARGSRPPSTSDVEAQPKLVVKKQTVTVGAGTPVKNAWGSKSDSVSRIMSTKSAVKSKTTSASSASTSNSNPPVPPGLEFSITTPSKRNTTGDWAKGSPALTGASSQLEIQHDKADSPELAPPSEPRSDIGFSFLDSFPGLASSIGPPLASRDDIARTLNEVKFDTNSNTNFKSDTGSITGVEAATQSLLSTLGGMELSAYEEQKRQHRGSAAKAPPGPIGMSRSKYISPIGSVNRYRSTPGTGPAYIGQKQAYNNTVSVSTSSNHGIHTDSTFNNTDGVERKSLHSLNAAKSNGIHPGTRVAGVPDEEWLRSLLPNANINFANISKPGSTTIKRSTGSEFDMPSILGSIDSTRTTTTAPRSNSYRMPQQQDGYGTGEGGLNTVGLISASAPVVGMAGPPGMSAASSRKSESGSSLWVSPLNQRVNLQSQTQQQQFSTVAADFQQQPKFQILSNVHRGKSNSTRMEQLGSFDYTNTTAKDHANTNK</sequence>
<keyword evidence="2" id="KW-0694">RNA-binding</keyword>
<dbReference type="PANTHER" id="PTHR12603:SF0">
    <property type="entry name" value="CCR4-NOT TRANSCRIPTION COMPLEX SUBUNIT 4"/>
    <property type="match status" value="1"/>
</dbReference>
<evidence type="ECO:0000256" key="3">
    <source>
        <dbReference type="SAM" id="MobiDB-lite"/>
    </source>
</evidence>
<dbReference type="Gene3D" id="3.30.40.10">
    <property type="entry name" value="Zinc/RING finger domain, C3HC4 (zinc finger)"/>
    <property type="match status" value="1"/>
</dbReference>
<dbReference type="SMART" id="SM00361">
    <property type="entry name" value="RRM_1"/>
    <property type="match status" value="1"/>
</dbReference>
<name>A0A7S3PKI0_9STRA</name>
<dbReference type="InterPro" id="IPR039780">
    <property type="entry name" value="Mot2"/>
</dbReference>
<feature type="compositionally biased region" description="Low complexity" evidence="3">
    <location>
        <begin position="368"/>
        <end position="389"/>
    </location>
</feature>
<dbReference type="InterPro" id="IPR012677">
    <property type="entry name" value="Nucleotide-bd_a/b_plait_sf"/>
</dbReference>
<dbReference type="InterPro" id="IPR001841">
    <property type="entry name" value="Znf_RING"/>
</dbReference>
<evidence type="ECO:0000256" key="2">
    <source>
        <dbReference type="PROSITE-ProRule" id="PRU00176"/>
    </source>
</evidence>
<evidence type="ECO:0000256" key="1">
    <source>
        <dbReference type="PROSITE-ProRule" id="PRU00175"/>
    </source>
</evidence>